<proteinExistence type="predicted"/>
<name>A0ABD0N0S4_CIRMR</name>
<dbReference type="Proteomes" id="UP001529510">
    <property type="component" value="Unassembled WGS sequence"/>
</dbReference>
<protein>
    <submittedName>
        <fullName evidence="2">Uncharacterized protein</fullName>
    </submittedName>
</protein>
<keyword evidence="3" id="KW-1185">Reference proteome</keyword>
<organism evidence="2 3">
    <name type="scientific">Cirrhinus mrigala</name>
    <name type="common">Mrigala</name>
    <dbReference type="NCBI Taxonomy" id="683832"/>
    <lineage>
        <taxon>Eukaryota</taxon>
        <taxon>Metazoa</taxon>
        <taxon>Chordata</taxon>
        <taxon>Craniata</taxon>
        <taxon>Vertebrata</taxon>
        <taxon>Euteleostomi</taxon>
        <taxon>Actinopterygii</taxon>
        <taxon>Neopterygii</taxon>
        <taxon>Teleostei</taxon>
        <taxon>Ostariophysi</taxon>
        <taxon>Cypriniformes</taxon>
        <taxon>Cyprinidae</taxon>
        <taxon>Labeoninae</taxon>
        <taxon>Labeonini</taxon>
        <taxon>Cirrhinus</taxon>
    </lineage>
</organism>
<evidence type="ECO:0000256" key="1">
    <source>
        <dbReference type="SAM" id="MobiDB-lite"/>
    </source>
</evidence>
<gene>
    <name evidence="2" type="ORF">M9458_049138</name>
</gene>
<accession>A0ABD0N0S4</accession>
<reference evidence="2 3" key="1">
    <citation type="submission" date="2024-05" db="EMBL/GenBank/DDBJ databases">
        <title>Genome sequencing and assembly of Indian major carp, Cirrhinus mrigala (Hamilton, 1822).</title>
        <authorList>
            <person name="Mohindra V."/>
            <person name="Chowdhury L.M."/>
            <person name="Lal K."/>
            <person name="Jena J.K."/>
        </authorList>
    </citation>
    <scope>NUCLEOTIDE SEQUENCE [LARGE SCALE GENOMIC DNA]</scope>
    <source>
        <strain evidence="2">CM1030</strain>
        <tissue evidence="2">Blood</tissue>
    </source>
</reference>
<evidence type="ECO:0000313" key="2">
    <source>
        <dbReference type="EMBL" id="KAL0154875.1"/>
    </source>
</evidence>
<comment type="caution">
    <text evidence="2">The sequence shown here is derived from an EMBL/GenBank/DDBJ whole genome shotgun (WGS) entry which is preliminary data.</text>
</comment>
<dbReference type="AlphaFoldDB" id="A0ABD0N0S4"/>
<feature type="non-terminal residue" evidence="2">
    <location>
        <position position="1"/>
    </location>
</feature>
<dbReference type="EMBL" id="JAMKFB020000025">
    <property type="protein sequence ID" value="KAL0154875.1"/>
    <property type="molecule type" value="Genomic_DNA"/>
</dbReference>
<feature type="region of interest" description="Disordered" evidence="1">
    <location>
        <begin position="54"/>
        <end position="74"/>
    </location>
</feature>
<evidence type="ECO:0000313" key="3">
    <source>
        <dbReference type="Proteomes" id="UP001529510"/>
    </source>
</evidence>
<feature type="non-terminal residue" evidence="2">
    <location>
        <position position="111"/>
    </location>
</feature>
<sequence length="111" mass="12524">TMRSMIKALIMRTTAIGVTHLRPTAILITSRLGQNTYPPAGIHRMDRTTSTRTETTHTHPQARMSPMQLTSPLGMGRNRMRTLITLFNMGQATVEMRRKSMESITTSDTTY</sequence>